<accession>A0A1J4MIM6</accession>
<dbReference type="VEuPathDB" id="CryptoDB:cubi_02916"/>
<dbReference type="OrthoDB" id="339612at2759"/>
<keyword evidence="2" id="KW-1185">Reference proteome</keyword>
<organism evidence="1 2">
    <name type="scientific">Cryptosporidium ubiquitum</name>
    <dbReference type="NCBI Taxonomy" id="857276"/>
    <lineage>
        <taxon>Eukaryota</taxon>
        <taxon>Sar</taxon>
        <taxon>Alveolata</taxon>
        <taxon>Apicomplexa</taxon>
        <taxon>Conoidasida</taxon>
        <taxon>Coccidia</taxon>
        <taxon>Eucoccidiorida</taxon>
        <taxon>Eimeriorina</taxon>
        <taxon>Cryptosporidiidae</taxon>
        <taxon>Cryptosporidium</taxon>
    </lineage>
</organism>
<dbReference type="EMBL" id="LRBP01000013">
    <property type="protein sequence ID" value="OII74114.1"/>
    <property type="molecule type" value="Genomic_DNA"/>
</dbReference>
<evidence type="ECO:0000313" key="1">
    <source>
        <dbReference type="EMBL" id="OII74114.1"/>
    </source>
</evidence>
<evidence type="ECO:0000313" key="2">
    <source>
        <dbReference type="Proteomes" id="UP000186176"/>
    </source>
</evidence>
<dbReference type="Proteomes" id="UP000186176">
    <property type="component" value="Unassembled WGS sequence"/>
</dbReference>
<dbReference type="GeneID" id="39979706"/>
<protein>
    <submittedName>
        <fullName evidence="1">Uncharacterized protein</fullName>
    </submittedName>
</protein>
<reference evidence="1 2" key="1">
    <citation type="submission" date="2016-10" db="EMBL/GenBank/DDBJ databases">
        <title>Reductive evolution of mitochondrial metabolism and differential evolution of invasion-related proteins in Cryptosporidium.</title>
        <authorList>
            <person name="Liu S."/>
            <person name="Roellig D.M."/>
            <person name="Guo Y."/>
            <person name="Li N."/>
            <person name="Frace M.A."/>
            <person name="Tang K."/>
            <person name="Zhang L."/>
            <person name="Feng Y."/>
            <person name="Xiao L."/>
        </authorList>
    </citation>
    <scope>NUCLEOTIDE SEQUENCE [LARGE SCALE GENOMIC DNA]</scope>
    <source>
        <strain evidence="1">39726</strain>
    </source>
</reference>
<name>A0A1J4MIM6_9CRYT</name>
<sequence>MKILTLLQLRCNSILFLYHLIFFSTIDHTNQLKSQVSLSNKSYKILPIIDGCKEVFGCKRIENLHFFNTAFGICEKCRGRSLEVECPSISVINDSYQLLSFTNGFNKEFHKIREYNKTISIIEKDIFNGSVVLLSGKFVDFSGVENCALDKENQIELLQETYLIYNQYQNNEDLVLSIELKKLFQTNEGKTLEIISDWEINNKNSNHAMYAYTKLKEKVYKTKSEINSAIYSKILNNIWSLINITYNSNNLQILDQVKPCIIISCRKSKKNEFNHQNIDKGKRTTIRDIITSVNTLKSKAKSDSDYLLYVNIFIKTLLKSLKRKTERGKISIGCSNKMVSWVKELCEILEIRTDENSNMGRYISEFVRKTEKEANLNKKTTGKNVLDSEKNTKFIEAELEDYKKLEEELKEF</sequence>
<dbReference type="RefSeq" id="XP_028875334.1">
    <property type="nucleotide sequence ID" value="XM_029019927.1"/>
</dbReference>
<gene>
    <name evidence="1" type="ORF">cubi_02916</name>
</gene>
<comment type="caution">
    <text evidence="1">The sequence shown here is derived from an EMBL/GenBank/DDBJ whole genome shotgun (WGS) entry which is preliminary data.</text>
</comment>
<proteinExistence type="predicted"/>
<dbReference type="AlphaFoldDB" id="A0A1J4MIM6"/>